<sequence length="153" mass="17461">MGFERHNYLLPLLPFYGIVIQKHSFRDCFSSNFVHAVHKQEDILNLSADDLKVILIFNKEFAPPSSNQLIVLENIPPVDSHSDPDYISRMPKATKLSKLEQGKTLALKVEGMSNWKITKKIWQSRMPVDNFLKDPDGYNRVQAVGRPGPLSEL</sequence>
<dbReference type="EMBL" id="OX597830">
    <property type="protein sequence ID" value="CAI9734909.1"/>
    <property type="molecule type" value="Genomic_DNA"/>
</dbReference>
<keyword evidence="3" id="KW-1185">Reference proteome</keyword>
<protein>
    <submittedName>
        <fullName evidence="2">---NA</fullName>
    </submittedName>
</protein>
<accession>A0AA36BJ14</accession>
<dbReference type="Proteomes" id="UP001162480">
    <property type="component" value="Chromosome 17"/>
</dbReference>
<feature type="domain" description="Tc3 transposase DNA binding" evidence="1">
    <location>
        <begin position="94"/>
        <end position="138"/>
    </location>
</feature>
<evidence type="ECO:0000259" key="1">
    <source>
        <dbReference type="Pfam" id="PF11427"/>
    </source>
</evidence>
<dbReference type="Pfam" id="PF11427">
    <property type="entry name" value="HTH_Tnp_Tc3_1"/>
    <property type="match status" value="1"/>
</dbReference>
<organism evidence="2 3">
    <name type="scientific">Octopus vulgaris</name>
    <name type="common">Common octopus</name>
    <dbReference type="NCBI Taxonomy" id="6645"/>
    <lineage>
        <taxon>Eukaryota</taxon>
        <taxon>Metazoa</taxon>
        <taxon>Spiralia</taxon>
        <taxon>Lophotrochozoa</taxon>
        <taxon>Mollusca</taxon>
        <taxon>Cephalopoda</taxon>
        <taxon>Coleoidea</taxon>
        <taxon>Octopodiformes</taxon>
        <taxon>Octopoda</taxon>
        <taxon>Incirrata</taxon>
        <taxon>Octopodidae</taxon>
        <taxon>Octopus</taxon>
    </lineage>
</organism>
<reference evidence="2" key="1">
    <citation type="submission" date="2023-08" db="EMBL/GenBank/DDBJ databases">
        <authorList>
            <person name="Alioto T."/>
            <person name="Alioto T."/>
            <person name="Gomez Garrido J."/>
        </authorList>
    </citation>
    <scope>NUCLEOTIDE SEQUENCE</scope>
</reference>
<dbReference type="AlphaFoldDB" id="A0AA36BJ14"/>
<name>A0AA36BJ14_OCTVU</name>
<evidence type="ECO:0000313" key="3">
    <source>
        <dbReference type="Proteomes" id="UP001162480"/>
    </source>
</evidence>
<dbReference type="GO" id="GO:0003677">
    <property type="term" value="F:DNA binding"/>
    <property type="evidence" value="ECO:0007669"/>
    <property type="project" value="InterPro"/>
</dbReference>
<proteinExistence type="predicted"/>
<dbReference type="InterPro" id="IPR025898">
    <property type="entry name" value="Tc3_transposase_DNA-bd_dom"/>
</dbReference>
<dbReference type="Gene3D" id="1.10.10.60">
    <property type="entry name" value="Homeodomain-like"/>
    <property type="match status" value="1"/>
</dbReference>
<evidence type="ECO:0000313" key="2">
    <source>
        <dbReference type="EMBL" id="CAI9734909.1"/>
    </source>
</evidence>
<gene>
    <name evidence="2" type="ORF">OCTVUL_1B004199</name>
</gene>